<dbReference type="GO" id="GO:0003676">
    <property type="term" value="F:nucleic acid binding"/>
    <property type="evidence" value="ECO:0007669"/>
    <property type="project" value="InterPro"/>
</dbReference>
<evidence type="ECO:0000259" key="4">
    <source>
        <dbReference type="SMART" id="SM00479"/>
    </source>
</evidence>
<dbReference type="SUPFAM" id="SSF53098">
    <property type="entry name" value="Ribonuclease H-like"/>
    <property type="match status" value="1"/>
</dbReference>
<dbReference type="Pfam" id="PF00929">
    <property type="entry name" value="RNase_T"/>
    <property type="match status" value="1"/>
</dbReference>
<dbReference type="GO" id="GO:0008408">
    <property type="term" value="F:3'-5' exonuclease activity"/>
    <property type="evidence" value="ECO:0007669"/>
    <property type="project" value="TreeGrafter"/>
</dbReference>
<dbReference type="SMART" id="SM00479">
    <property type="entry name" value="EXOIII"/>
    <property type="match status" value="1"/>
</dbReference>
<reference evidence="6" key="1">
    <citation type="journal article" date="2018" name="Front. Microbiol.">
        <title>Genome-Based Analysis Reveals the Taxonomy and Diversity of the Family Idiomarinaceae.</title>
        <authorList>
            <person name="Liu Y."/>
            <person name="Lai Q."/>
            <person name="Shao Z."/>
        </authorList>
    </citation>
    <scope>NUCLEOTIDE SEQUENCE [LARGE SCALE GENOMIC DNA]</scope>
    <source>
        <strain evidence="6">c121</strain>
    </source>
</reference>
<dbReference type="GO" id="GO:0006259">
    <property type="term" value="P:DNA metabolic process"/>
    <property type="evidence" value="ECO:0007669"/>
    <property type="project" value="UniProtKB-ARBA"/>
</dbReference>
<dbReference type="AlphaFoldDB" id="A0A432Z939"/>
<dbReference type="InterPro" id="IPR036397">
    <property type="entry name" value="RNaseH_sf"/>
</dbReference>
<dbReference type="STRING" id="1122124.GCA_000423165_00677"/>
<evidence type="ECO:0000313" key="5">
    <source>
        <dbReference type="EMBL" id="RUO74437.1"/>
    </source>
</evidence>
<dbReference type="CDD" id="cd06127">
    <property type="entry name" value="DEDDh"/>
    <property type="match status" value="1"/>
</dbReference>
<comment type="caution">
    <text evidence="5">The sequence shown here is derived from an EMBL/GenBank/DDBJ whole genome shotgun (WGS) entry which is preliminary data.</text>
</comment>
<evidence type="ECO:0000256" key="1">
    <source>
        <dbReference type="ARBA" id="ARBA00022722"/>
    </source>
</evidence>
<feature type="domain" description="Exonuclease" evidence="4">
    <location>
        <begin position="25"/>
        <end position="198"/>
    </location>
</feature>
<dbReference type="PANTHER" id="PTHR30231:SF4">
    <property type="entry name" value="PROTEIN NEN2"/>
    <property type="match status" value="1"/>
</dbReference>
<protein>
    <submittedName>
        <fullName evidence="5">3'-5' exonuclease</fullName>
    </submittedName>
</protein>
<keyword evidence="2" id="KW-0378">Hydrolase</keyword>
<evidence type="ECO:0000256" key="3">
    <source>
        <dbReference type="ARBA" id="ARBA00022839"/>
    </source>
</evidence>
<organism evidence="5 6">
    <name type="scientific">Pseudidiomarina sediminum</name>
    <dbReference type="NCBI Taxonomy" id="431675"/>
    <lineage>
        <taxon>Bacteria</taxon>
        <taxon>Pseudomonadati</taxon>
        <taxon>Pseudomonadota</taxon>
        <taxon>Gammaproteobacteria</taxon>
        <taxon>Alteromonadales</taxon>
        <taxon>Idiomarinaceae</taxon>
        <taxon>Pseudidiomarina</taxon>
    </lineage>
</organism>
<keyword evidence="3 5" id="KW-0269">Exonuclease</keyword>
<dbReference type="EMBL" id="PIQE01000001">
    <property type="protein sequence ID" value="RUO74437.1"/>
    <property type="molecule type" value="Genomic_DNA"/>
</dbReference>
<dbReference type="PANTHER" id="PTHR30231">
    <property type="entry name" value="DNA POLYMERASE III SUBUNIT EPSILON"/>
    <property type="match status" value="1"/>
</dbReference>
<evidence type="ECO:0000313" key="6">
    <source>
        <dbReference type="Proteomes" id="UP000287022"/>
    </source>
</evidence>
<dbReference type="InterPro" id="IPR012337">
    <property type="entry name" value="RNaseH-like_sf"/>
</dbReference>
<name>A0A432Z939_9GAMM</name>
<sequence>MGMISTLKQRWRRNVQLQQCWREQRYVALDLETSGLDPRVDQVLAVGWIVVEPPLLDYGQARYAVVQQQPDLKQSPVVHGLLQRDFRAAEDAQFVLQHLAEVLENAVLVCHHVGFDWQFLSAFAKAHNVRLKPLAKFDTLTFEAQRLRMQQHHLARGSLKLAACRQRYGLPDYQAHQALTDAIACGELFLAQAYHYAGRANVSLRNLLSYN</sequence>
<accession>A0A432Z939</accession>
<gene>
    <name evidence="5" type="ORF">CWI80_03605</name>
</gene>
<dbReference type="InterPro" id="IPR013520">
    <property type="entry name" value="Ribonucl_H"/>
</dbReference>
<dbReference type="Proteomes" id="UP000287022">
    <property type="component" value="Unassembled WGS sequence"/>
</dbReference>
<dbReference type="Gene3D" id="3.30.420.10">
    <property type="entry name" value="Ribonuclease H-like superfamily/Ribonuclease H"/>
    <property type="match status" value="1"/>
</dbReference>
<keyword evidence="6" id="KW-1185">Reference proteome</keyword>
<keyword evidence="1" id="KW-0540">Nuclease</keyword>
<evidence type="ECO:0000256" key="2">
    <source>
        <dbReference type="ARBA" id="ARBA00022801"/>
    </source>
</evidence>
<dbReference type="GO" id="GO:0005829">
    <property type="term" value="C:cytosol"/>
    <property type="evidence" value="ECO:0007669"/>
    <property type="project" value="TreeGrafter"/>
</dbReference>
<proteinExistence type="predicted"/>